<protein>
    <submittedName>
        <fullName evidence="6">LysR family transcriptional regulator, hydrogen peroxide-inducible genes activator</fullName>
    </submittedName>
</protein>
<dbReference type="Proteomes" id="UP000199503">
    <property type="component" value="Unassembled WGS sequence"/>
</dbReference>
<evidence type="ECO:0000313" key="7">
    <source>
        <dbReference type="Proteomes" id="UP000199503"/>
    </source>
</evidence>
<reference evidence="7" key="1">
    <citation type="submission" date="2016-10" db="EMBL/GenBank/DDBJ databases">
        <authorList>
            <person name="Varghese N."/>
            <person name="Submissions S."/>
        </authorList>
    </citation>
    <scope>NUCLEOTIDE SEQUENCE [LARGE SCALE GENOMIC DNA]</scope>
    <source>
        <strain evidence="7">DSM 44437</strain>
    </source>
</reference>
<comment type="similarity">
    <text evidence="1">Belongs to the LysR transcriptional regulatory family.</text>
</comment>
<keyword evidence="2" id="KW-0805">Transcription regulation</keyword>
<dbReference type="PRINTS" id="PR00039">
    <property type="entry name" value="HTHLYSR"/>
</dbReference>
<dbReference type="SUPFAM" id="SSF46785">
    <property type="entry name" value="Winged helix' DNA-binding domain"/>
    <property type="match status" value="1"/>
</dbReference>
<dbReference type="PROSITE" id="PS50931">
    <property type="entry name" value="HTH_LYSR"/>
    <property type="match status" value="1"/>
</dbReference>
<evidence type="ECO:0000259" key="5">
    <source>
        <dbReference type="PROSITE" id="PS50931"/>
    </source>
</evidence>
<keyword evidence="7" id="KW-1185">Reference proteome</keyword>
<dbReference type="Gene3D" id="3.40.190.10">
    <property type="entry name" value="Periplasmic binding protein-like II"/>
    <property type="match status" value="2"/>
</dbReference>
<dbReference type="CDD" id="cd05466">
    <property type="entry name" value="PBP2_LTTR_substrate"/>
    <property type="match status" value="1"/>
</dbReference>
<accession>A0A1H9WT69</accession>
<feature type="domain" description="HTH lysR-type" evidence="5">
    <location>
        <begin position="16"/>
        <end position="73"/>
    </location>
</feature>
<dbReference type="RefSeq" id="WP_089925986.1">
    <property type="nucleotide sequence ID" value="NZ_FOFV01000024.1"/>
</dbReference>
<evidence type="ECO:0000256" key="2">
    <source>
        <dbReference type="ARBA" id="ARBA00023015"/>
    </source>
</evidence>
<name>A0A1H9WT69_9PSEU</name>
<dbReference type="InterPro" id="IPR036390">
    <property type="entry name" value="WH_DNA-bd_sf"/>
</dbReference>
<dbReference type="InterPro" id="IPR036388">
    <property type="entry name" value="WH-like_DNA-bd_sf"/>
</dbReference>
<dbReference type="PANTHER" id="PTHR30346:SF28">
    <property type="entry name" value="HTH-TYPE TRANSCRIPTIONAL REGULATOR CYNR"/>
    <property type="match status" value="1"/>
</dbReference>
<keyword evidence="4" id="KW-0804">Transcription</keyword>
<dbReference type="GO" id="GO:0032993">
    <property type="term" value="C:protein-DNA complex"/>
    <property type="evidence" value="ECO:0007669"/>
    <property type="project" value="TreeGrafter"/>
</dbReference>
<dbReference type="InterPro" id="IPR000847">
    <property type="entry name" value="LysR_HTH_N"/>
</dbReference>
<proteinExistence type="inferred from homology"/>
<keyword evidence="3" id="KW-0238">DNA-binding</keyword>
<dbReference type="Pfam" id="PF00126">
    <property type="entry name" value="HTH_1"/>
    <property type="match status" value="1"/>
</dbReference>
<dbReference type="InterPro" id="IPR005119">
    <property type="entry name" value="LysR_subst-bd"/>
</dbReference>
<evidence type="ECO:0000256" key="4">
    <source>
        <dbReference type="ARBA" id="ARBA00023163"/>
    </source>
</evidence>
<dbReference type="OrthoDB" id="3673085at2"/>
<dbReference type="Pfam" id="PF03466">
    <property type="entry name" value="LysR_substrate"/>
    <property type="match status" value="1"/>
</dbReference>
<dbReference type="GO" id="GO:0003700">
    <property type="term" value="F:DNA-binding transcription factor activity"/>
    <property type="evidence" value="ECO:0007669"/>
    <property type="project" value="InterPro"/>
</dbReference>
<evidence type="ECO:0000256" key="1">
    <source>
        <dbReference type="ARBA" id="ARBA00009437"/>
    </source>
</evidence>
<evidence type="ECO:0000313" key="6">
    <source>
        <dbReference type="EMBL" id="SES37065.1"/>
    </source>
</evidence>
<dbReference type="PANTHER" id="PTHR30346">
    <property type="entry name" value="TRANSCRIPTIONAL DUAL REGULATOR HCAR-RELATED"/>
    <property type="match status" value="1"/>
</dbReference>
<dbReference type="STRING" id="65499.SAMN04488000_12490"/>
<dbReference type="FunFam" id="1.10.10.10:FF:000001">
    <property type="entry name" value="LysR family transcriptional regulator"/>
    <property type="match status" value="1"/>
</dbReference>
<dbReference type="SUPFAM" id="SSF53850">
    <property type="entry name" value="Periplasmic binding protein-like II"/>
    <property type="match status" value="1"/>
</dbReference>
<gene>
    <name evidence="6" type="ORF">SAMN04488000_12490</name>
</gene>
<evidence type="ECO:0000256" key="3">
    <source>
        <dbReference type="ARBA" id="ARBA00023125"/>
    </source>
</evidence>
<dbReference type="AlphaFoldDB" id="A0A1H9WT69"/>
<dbReference type="EMBL" id="FOFV01000024">
    <property type="protein sequence ID" value="SES37065.1"/>
    <property type="molecule type" value="Genomic_DNA"/>
</dbReference>
<organism evidence="6 7">
    <name type="scientific">Lentzea albida</name>
    <dbReference type="NCBI Taxonomy" id="65499"/>
    <lineage>
        <taxon>Bacteria</taxon>
        <taxon>Bacillati</taxon>
        <taxon>Actinomycetota</taxon>
        <taxon>Actinomycetes</taxon>
        <taxon>Pseudonocardiales</taxon>
        <taxon>Pseudonocardiaceae</taxon>
        <taxon>Lentzea</taxon>
    </lineage>
</organism>
<sequence length="334" mass="36881">MTALQVAHEAGSGAVPAWDDLRAFLAVARTGNFTRAAEELHTSQPTVTRQVQRLERQLGTALFGRTRREVWLTAEGRTLLKWVARMEDNALRGIAACTRPLPAEVHIASYSYSVGHLMEELEAEDSQVEWHVATLPPEPALHQLARDEVHAALCYTTTSSQRAEIASSSQGLAVQDLVQEPVWLALPLGHRLATRASITPADLVREKWISAGRGPLHEMLAEMCSAAGFVPDVRHVAEDPSTVGALLSHGKALSLSSPTIDTRGEFLLKPLENGPTRRIFLAWKPERLRPEATSVVLAAARRWYRRRAATNPDYLALLNSQLGEALEADHRERR</sequence>
<dbReference type="Gene3D" id="1.10.10.10">
    <property type="entry name" value="Winged helix-like DNA-binding domain superfamily/Winged helix DNA-binding domain"/>
    <property type="match status" value="1"/>
</dbReference>
<dbReference type="GO" id="GO:0003677">
    <property type="term" value="F:DNA binding"/>
    <property type="evidence" value="ECO:0007669"/>
    <property type="project" value="UniProtKB-KW"/>
</dbReference>